<protein>
    <submittedName>
        <fullName evidence="2">Uncharacterized protein</fullName>
    </submittedName>
</protein>
<evidence type="ECO:0000313" key="2">
    <source>
        <dbReference type="EMBL" id="AFY94274.1"/>
    </source>
</evidence>
<organism evidence="2 3">
    <name type="scientific">Chamaesiphon minutus (strain ATCC 27169 / PCC 6605)</name>
    <dbReference type="NCBI Taxonomy" id="1173020"/>
    <lineage>
        <taxon>Bacteria</taxon>
        <taxon>Bacillati</taxon>
        <taxon>Cyanobacteriota</taxon>
        <taxon>Cyanophyceae</taxon>
        <taxon>Gomontiellales</taxon>
        <taxon>Chamaesiphonaceae</taxon>
        <taxon>Chamaesiphon</taxon>
    </lineage>
</organism>
<dbReference type="Proteomes" id="UP000010366">
    <property type="component" value="Chromosome"/>
</dbReference>
<dbReference type="KEGG" id="cmp:Cha6605_3267"/>
<name>K9UJB8_CHAP6</name>
<dbReference type="AlphaFoldDB" id="K9UJB8"/>
<proteinExistence type="predicted"/>
<feature type="chain" id="PRO_5003936582" evidence="1">
    <location>
        <begin position="24"/>
        <end position="152"/>
    </location>
</feature>
<keyword evidence="3" id="KW-1185">Reference proteome</keyword>
<dbReference type="eggNOG" id="ENOG5033EPY">
    <property type="taxonomic scope" value="Bacteria"/>
</dbReference>
<evidence type="ECO:0000313" key="3">
    <source>
        <dbReference type="Proteomes" id="UP000010366"/>
    </source>
</evidence>
<feature type="signal peptide" evidence="1">
    <location>
        <begin position="1"/>
        <end position="23"/>
    </location>
</feature>
<dbReference type="HOGENOM" id="CLU_1719065_0_0_3"/>
<reference evidence="2 3" key="1">
    <citation type="submission" date="2012-05" db="EMBL/GenBank/DDBJ databases">
        <title>Finished chromosome of genome of Chamaesiphon sp. PCC 6605.</title>
        <authorList>
            <consortium name="US DOE Joint Genome Institute"/>
            <person name="Gugger M."/>
            <person name="Coursin T."/>
            <person name="Rippka R."/>
            <person name="Tandeau De Marsac N."/>
            <person name="Huntemann M."/>
            <person name="Wei C.-L."/>
            <person name="Han J."/>
            <person name="Detter J.C."/>
            <person name="Han C."/>
            <person name="Tapia R."/>
            <person name="Chen A."/>
            <person name="Kyrpides N."/>
            <person name="Mavromatis K."/>
            <person name="Markowitz V."/>
            <person name="Szeto E."/>
            <person name="Ivanova N."/>
            <person name="Pagani I."/>
            <person name="Pati A."/>
            <person name="Goodwin L."/>
            <person name="Nordberg H.P."/>
            <person name="Cantor M.N."/>
            <person name="Hua S.X."/>
            <person name="Woyke T."/>
            <person name="Kerfeld C.A."/>
        </authorList>
    </citation>
    <scope>NUCLEOTIDE SEQUENCE [LARGE SCALE GENOMIC DNA]</scope>
    <source>
        <strain evidence="3">ATCC 27169 / PCC 6605</strain>
    </source>
</reference>
<sequence length="152" mass="17014">MKKIVLTLTLILLSPIFAIPAIANPFKSSQTTIDRGEYQYADGSGNLYLIDRGSIEYRPITRAESSSGNYDGGAPKTVKITDRQYRQVAAMIDRALDRKSIQVGNGKNGRAKGTGIIYKRVKDRQILTQVIDRDSRSRTEIEVLLKQLLIQK</sequence>
<accession>K9UJB8</accession>
<evidence type="ECO:0000256" key="1">
    <source>
        <dbReference type="SAM" id="SignalP"/>
    </source>
</evidence>
<gene>
    <name evidence="2" type="ORF">Cha6605_3267</name>
</gene>
<dbReference type="OrthoDB" id="348123at2"/>
<dbReference type="RefSeq" id="WP_015160412.1">
    <property type="nucleotide sequence ID" value="NC_019697.1"/>
</dbReference>
<keyword evidence="1" id="KW-0732">Signal</keyword>
<dbReference type="EMBL" id="CP003600">
    <property type="protein sequence ID" value="AFY94274.1"/>
    <property type="molecule type" value="Genomic_DNA"/>
</dbReference>